<reference evidence="1" key="1">
    <citation type="journal article" date="2001" name="J. Bacteriol.">
        <title>Potential symbiosis-specific genes uncovered by sequencing a 410-kb DNA region of the Bradyrhizobium japonicum chromosome.</title>
        <authorList>
            <person name="Gottfert M."/>
            <person name="Rothlisberger S."/>
            <person name="Kundig C."/>
            <person name="Beck C."/>
            <person name="Marty R."/>
            <person name="Hennecke H."/>
        </authorList>
    </citation>
    <scope>NUCLEOTIDE SEQUENCE</scope>
    <source>
        <strain evidence="1">110spc4</strain>
    </source>
</reference>
<name>Q9ANA8_BRAJP</name>
<sequence length="88" mass="9542">MNRPQDRYCVKRDCEAITIQLPNACRLLAASVCPMCVEKSLLSGLLTQIGRSSNSGHILACSSAYPAESSNVFGMTNLGPLTHQIWDS</sequence>
<accession>Q9ANA8</accession>
<proteinExistence type="predicted"/>
<protein>
    <submittedName>
        <fullName evidence="1">ID382</fullName>
    </submittedName>
</protein>
<dbReference type="EMBL" id="AH010242">
    <property type="protein sequence ID" value="AAG60865.1"/>
    <property type="molecule type" value="Genomic_DNA"/>
</dbReference>
<dbReference type="AlphaFoldDB" id="Q9ANA8"/>
<gene>
    <name evidence="1" type="primary">id382</name>
</gene>
<evidence type="ECO:0000313" key="1">
    <source>
        <dbReference type="EMBL" id="AAG60865.1"/>
    </source>
</evidence>
<organism evidence="1">
    <name type="scientific">Bradyrhizobium japonicum</name>
    <dbReference type="NCBI Taxonomy" id="375"/>
    <lineage>
        <taxon>Bacteria</taxon>
        <taxon>Pseudomonadati</taxon>
        <taxon>Pseudomonadota</taxon>
        <taxon>Alphaproteobacteria</taxon>
        <taxon>Hyphomicrobiales</taxon>
        <taxon>Nitrobacteraceae</taxon>
        <taxon>Bradyrhizobium</taxon>
    </lineage>
</organism>